<reference evidence="1 3" key="1">
    <citation type="journal article" date="2011" name="Nature">
        <title>The Medicago genome provides insight into the evolution of rhizobial symbioses.</title>
        <authorList>
            <person name="Young N.D."/>
            <person name="Debelle F."/>
            <person name="Oldroyd G.E."/>
            <person name="Geurts R."/>
            <person name="Cannon S.B."/>
            <person name="Udvardi M.K."/>
            <person name="Benedito V.A."/>
            <person name="Mayer K.F."/>
            <person name="Gouzy J."/>
            <person name="Schoof H."/>
            <person name="Van de Peer Y."/>
            <person name="Proost S."/>
            <person name="Cook D.R."/>
            <person name="Meyers B.C."/>
            <person name="Spannagl M."/>
            <person name="Cheung F."/>
            <person name="De Mita S."/>
            <person name="Krishnakumar V."/>
            <person name="Gundlach H."/>
            <person name="Zhou S."/>
            <person name="Mudge J."/>
            <person name="Bharti A.K."/>
            <person name="Murray J.D."/>
            <person name="Naoumkina M.A."/>
            <person name="Rosen B."/>
            <person name="Silverstein K.A."/>
            <person name="Tang H."/>
            <person name="Rombauts S."/>
            <person name="Zhao P.X."/>
            <person name="Zhou P."/>
            <person name="Barbe V."/>
            <person name="Bardou P."/>
            <person name="Bechner M."/>
            <person name="Bellec A."/>
            <person name="Berger A."/>
            <person name="Berges H."/>
            <person name="Bidwell S."/>
            <person name="Bisseling T."/>
            <person name="Choisne N."/>
            <person name="Couloux A."/>
            <person name="Denny R."/>
            <person name="Deshpande S."/>
            <person name="Dai X."/>
            <person name="Doyle J.J."/>
            <person name="Dudez A.M."/>
            <person name="Farmer A.D."/>
            <person name="Fouteau S."/>
            <person name="Franken C."/>
            <person name="Gibelin C."/>
            <person name="Gish J."/>
            <person name="Goldstein S."/>
            <person name="Gonzalez A.J."/>
            <person name="Green P.J."/>
            <person name="Hallab A."/>
            <person name="Hartog M."/>
            <person name="Hua A."/>
            <person name="Humphray S.J."/>
            <person name="Jeong D.H."/>
            <person name="Jing Y."/>
            <person name="Jocker A."/>
            <person name="Kenton S.M."/>
            <person name="Kim D.J."/>
            <person name="Klee K."/>
            <person name="Lai H."/>
            <person name="Lang C."/>
            <person name="Lin S."/>
            <person name="Macmil S.L."/>
            <person name="Magdelenat G."/>
            <person name="Matthews L."/>
            <person name="McCorrison J."/>
            <person name="Monaghan E.L."/>
            <person name="Mun J.H."/>
            <person name="Najar F.Z."/>
            <person name="Nicholson C."/>
            <person name="Noirot C."/>
            <person name="O'Bleness M."/>
            <person name="Paule C.R."/>
            <person name="Poulain J."/>
            <person name="Prion F."/>
            <person name="Qin B."/>
            <person name="Qu C."/>
            <person name="Retzel E.F."/>
            <person name="Riddle C."/>
            <person name="Sallet E."/>
            <person name="Samain S."/>
            <person name="Samson N."/>
            <person name="Sanders I."/>
            <person name="Saurat O."/>
            <person name="Scarpelli C."/>
            <person name="Schiex T."/>
            <person name="Segurens B."/>
            <person name="Severin A.J."/>
            <person name="Sherrier D.J."/>
            <person name="Shi R."/>
            <person name="Sims S."/>
            <person name="Singer S.R."/>
            <person name="Sinharoy S."/>
            <person name="Sterck L."/>
            <person name="Viollet A."/>
            <person name="Wang B.B."/>
            <person name="Wang K."/>
            <person name="Wang M."/>
            <person name="Wang X."/>
            <person name="Warfsmann J."/>
            <person name="Weissenbach J."/>
            <person name="White D.D."/>
            <person name="White J.D."/>
            <person name="Wiley G.B."/>
            <person name="Wincker P."/>
            <person name="Xing Y."/>
            <person name="Yang L."/>
            <person name="Yao Z."/>
            <person name="Ying F."/>
            <person name="Zhai J."/>
            <person name="Zhou L."/>
            <person name="Zuber A."/>
            <person name="Denarie J."/>
            <person name="Dixon R.A."/>
            <person name="May G.D."/>
            <person name="Schwartz D.C."/>
            <person name="Rogers J."/>
            <person name="Quetier F."/>
            <person name="Town C.D."/>
            <person name="Roe B.A."/>
        </authorList>
    </citation>
    <scope>NUCLEOTIDE SEQUENCE [LARGE SCALE GENOMIC DNA]</scope>
    <source>
        <strain evidence="1">A17</strain>
        <strain evidence="2 3">cv. Jemalong A17</strain>
    </source>
</reference>
<keyword evidence="3" id="KW-1185">Reference proteome</keyword>
<reference evidence="2" key="3">
    <citation type="submission" date="2015-04" db="UniProtKB">
        <authorList>
            <consortium name="EnsemblPlants"/>
        </authorList>
    </citation>
    <scope>IDENTIFICATION</scope>
    <source>
        <strain evidence="2">cv. Jemalong A17</strain>
    </source>
</reference>
<dbReference type="AlphaFoldDB" id="A0A072UNE1"/>
<dbReference type="Proteomes" id="UP000002051">
    <property type="component" value="Chromosome 4"/>
</dbReference>
<dbReference type="EnsemblPlants" id="KEH30871">
    <property type="protein sequence ID" value="KEH30871"/>
    <property type="gene ID" value="MTR_4g084840"/>
</dbReference>
<evidence type="ECO:0000313" key="3">
    <source>
        <dbReference type="Proteomes" id="UP000002051"/>
    </source>
</evidence>
<evidence type="ECO:0000313" key="2">
    <source>
        <dbReference type="EnsemblPlants" id="KEH30871"/>
    </source>
</evidence>
<evidence type="ECO:0000313" key="1">
    <source>
        <dbReference type="EMBL" id="KEH30871.1"/>
    </source>
</evidence>
<accession>A0A072UNE1</accession>
<dbReference type="EMBL" id="CM001220">
    <property type="protein sequence ID" value="KEH30871.1"/>
    <property type="molecule type" value="Genomic_DNA"/>
</dbReference>
<proteinExistence type="predicted"/>
<dbReference type="HOGENOM" id="CLU_2416618_0_0_1"/>
<gene>
    <name evidence="1" type="ordered locus">MTR_4g084840</name>
</gene>
<protein>
    <submittedName>
        <fullName evidence="1 2">Uncharacterized protein</fullName>
    </submittedName>
</protein>
<sequence length="92" mass="10210">MSIEILNNEIWLLLDMWKFGINYPAFRLWFGFRNAVVFVCDGGNDVLLVVKNVMIKAGTSDIWFDTSSVDSLGAAAYYIVGDAVPGIWTVSA</sequence>
<reference evidence="1 3" key="2">
    <citation type="journal article" date="2014" name="BMC Genomics">
        <title>An improved genome release (version Mt4.0) for the model legume Medicago truncatula.</title>
        <authorList>
            <person name="Tang H."/>
            <person name="Krishnakumar V."/>
            <person name="Bidwell S."/>
            <person name="Rosen B."/>
            <person name="Chan A."/>
            <person name="Zhou S."/>
            <person name="Gentzbittel L."/>
            <person name="Childs K.L."/>
            <person name="Yandell M."/>
            <person name="Gundlach H."/>
            <person name="Mayer K.F."/>
            <person name="Schwartz D.C."/>
            <person name="Town C.D."/>
        </authorList>
    </citation>
    <scope>GENOME REANNOTATION</scope>
    <source>
        <strain evidence="1">A17</strain>
        <strain evidence="2 3">cv. Jemalong A17</strain>
    </source>
</reference>
<name>A0A072UNE1_MEDTR</name>
<organism evidence="1 3">
    <name type="scientific">Medicago truncatula</name>
    <name type="common">Barrel medic</name>
    <name type="synonym">Medicago tribuloides</name>
    <dbReference type="NCBI Taxonomy" id="3880"/>
    <lineage>
        <taxon>Eukaryota</taxon>
        <taxon>Viridiplantae</taxon>
        <taxon>Streptophyta</taxon>
        <taxon>Embryophyta</taxon>
        <taxon>Tracheophyta</taxon>
        <taxon>Spermatophyta</taxon>
        <taxon>Magnoliopsida</taxon>
        <taxon>eudicotyledons</taxon>
        <taxon>Gunneridae</taxon>
        <taxon>Pentapetalae</taxon>
        <taxon>rosids</taxon>
        <taxon>fabids</taxon>
        <taxon>Fabales</taxon>
        <taxon>Fabaceae</taxon>
        <taxon>Papilionoideae</taxon>
        <taxon>50 kb inversion clade</taxon>
        <taxon>NPAAA clade</taxon>
        <taxon>Hologalegina</taxon>
        <taxon>IRL clade</taxon>
        <taxon>Trifolieae</taxon>
        <taxon>Medicago</taxon>
    </lineage>
</organism>